<dbReference type="InterPro" id="IPR050639">
    <property type="entry name" value="SSR_resolvase"/>
</dbReference>
<evidence type="ECO:0000256" key="1">
    <source>
        <dbReference type="SAM" id="Coils"/>
    </source>
</evidence>
<dbReference type="EMBL" id="WMZR01000001">
    <property type="protein sequence ID" value="MTS50167.1"/>
    <property type="molecule type" value="Genomic_DNA"/>
</dbReference>
<dbReference type="InterPro" id="IPR038109">
    <property type="entry name" value="DNA_bind_recomb_sf"/>
</dbReference>
<keyword evidence="1" id="KW-0175">Coiled coil</keyword>
<reference evidence="4 6" key="1">
    <citation type="submission" date="2015-10" db="EMBL/GenBank/DDBJ databases">
        <title>A novel member of the family Ruminococcaceae isolated from human faeces.</title>
        <authorList>
            <person name="Shkoporov A.N."/>
            <person name="Chaplin A.V."/>
            <person name="Motuzova O.V."/>
            <person name="Kafarskaia L.I."/>
            <person name="Efimov B.A."/>
        </authorList>
    </citation>
    <scope>NUCLEOTIDE SEQUENCE [LARGE SCALE GENOMIC DNA]</scope>
    <source>
        <strain evidence="4 6">668</strain>
    </source>
</reference>
<protein>
    <submittedName>
        <fullName evidence="4">DNA invertase</fullName>
    </submittedName>
</protein>
<dbReference type="Proteomes" id="UP000053433">
    <property type="component" value="Unassembled WGS sequence"/>
</dbReference>
<dbReference type="PANTHER" id="PTHR30461">
    <property type="entry name" value="DNA-INVERTASE FROM LAMBDOID PROPHAGE"/>
    <property type="match status" value="1"/>
</dbReference>
<dbReference type="SUPFAM" id="SSF53041">
    <property type="entry name" value="Resolvase-like"/>
    <property type="match status" value="1"/>
</dbReference>
<dbReference type="InterPro" id="IPR006119">
    <property type="entry name" value="Resolv_N"/>
</dbReference>
<evidence type="ECO:0000259" key="3">
    <source>
        <dbReference type="PROSITE" id="PS51737"/>
    </source>
</evidence>
<dbReference type="InterPro" id="IPR036162">
    <property type="entry name" value="Resolvase-like_N_sf"/>
</dbReference>
<evidence type="ECO:0000313" key="5">
    <source>
        <dbReference type="EMBL" id="MTS50167.1"/>
    </source>
</evidence>
<name>A0A0W7TTQ9_9FIRM</name>
<dbReference type="Pfam" id="PF00239">
    <property type="entry name" value="Resolvase"/>
    <property type="match status" value="1"/>
</dbReference>
<dbReference type="GO" id="GO:0000150">
    <property type="term" value="F:DNA strand exchange activity"/>
    <property type="evidence" value="ECO:0007669"/>
    <property type="project" value="InterPro"/>
</dbReference>
<sequence length="528" mass="60859">MKAAIYCRLSKEDEELEKDGSGRESESIQNQKSMLIHYAVEKGYDIYQIYCDEDYSGIDRARPAFNRMIEAAGQHKFDVILAKTQSRFTRDMELVEKYLHGKFIEWGVRFIAIVDHVDTADEANKKSRQINGLVNEWYLEDLSNNVRSVLSHKRREGKFIGSSALYGYQKDPADKNHLVIDPEAAEVVKRIFALYLAGNGTTRIARILNEECVPSPTQYKREHGVVWKRPARYKNEDLWGKATIYRMLTNRSYAGDMEQGRHKKVSYKSKKTVWIPKKDWIVVPGTHEGIIERDSFERVQQMLRAHARGGGRGTVNPLARKVVCGICGCTMEQTASGCAGKKTGKANRYFRCRTSQRDKTRCPGQNYMPMEQLQELVLERTRFHIAGHLKPEWFEAEQIKSEAEQCRQAKREELERLKAEIQRRRKAMQELYLDKSSGTVSSAQFAQMNRAFLDEADRLEKRCVLLEDALARAANTPGQKKTLEHCFNAAGEIKALDRELACLLIRKVVVYPPDVMENTRKIEIDWKF</sequence>
<evidence type="ECO:0000313" key="7">
    <source>
        <dbReference type="Proteomes" id="UP000449193"/>
    </source>
</evidence>
<dbReference type="Gene3D" id="3.90.1750.20">
    <property type="entry name" value="Putative Large Serine Recombinase, Chain B, Domain 2"/>
    <property type="match status" value="1"/>
</dbReference>
<feature type="coiled-coil region" evidence="1">
    <location>
        <begin position="396"/>
        <end position="476"/>
    </location>
</feature>
<dbReference type="SMART" id="SM00857">
    <property type="entry name" value="Resolvase"/>
    <property type="match status" value="1"/>
</dbReference>
<reference evidence="5 7" key="2">
    <citation type="journal article" date="2019" name="Nat. Med.">
        <title>A library of human gut bacterial isolates paired with longitudinal multiomics data enables mechanistic microbiome research.</title>
        <authorList>
            <person name="Poyet M."/>
            <person name="Groussin M."/>
            <person name="Gibbons S.M."/>
            <person name="Avila-Pacheco J."/>
            <person name="Jiang X."/>
            <person name="Kearney S.M."/>
            <person name="Perrotta A.R."/>
            <person name="Berdy B."/>
            <person name="Zhao S."/>
            <person name="Lieberman T.D."/>
            <person name="Swanson P.K."/>
            <person name="Smith M."/>
            <person name="Roesemann S."/>
            <person name="Alexander J.E."/>
            <person name="Rich S.A."/>
            <person name="Livny J."/>
            <person name="Vlamakis H."/>
            <person name="Clish C."/>
            <person name="Bullock K."/>
            <person name="Deik A."/>
            <person name="Scott J."/>
            <person name="Pierce K.A."/>
            <person name="Xavier R.J."/>
            <person name="Alm E.J."/>
        </authorList>
    </citation>
    <scope>NUCLEOTIDE SEQUENCE [LARGE SCALE GENOMIC DNA]</scope>
    <source>
        <strain evidence="5 7">BIOML-A7</strain>
    </source>
</reference>
<dbReference type="InterPro" id="IPR025827">
    <property type="entry name" value="Zn_ribbon_recom_dom"/>
</dbReference>
<feature type="domain" description="Recombinase" evidence="3">
    <location>
        <begin position="165"/>
        <end position="309"/>
    </location>
</feature>
<dbReference type="Proteomes" id="UP000449193">
    <property type="component" value="Unassembled WGS sequence"/>
</dbReference>
<dbReference type="AlphaFoldDB" id="A0A0W7TTQ9"/>
<dbReference type="PANTHER" id="PTHR30461:SF23">
    <property type="entry name" value="DNA RECOMBINASE-RELATED"/>
    <property type="match status" value="1"/>
</dbReference>
<dbReference type="Pfam" id="PF13408">
    <property type="entry name" value="Zn_ribbon_recom"/>
    <property type="match status" value="1"/>
</dbReference>
<evidence type="ECO:0000259" key="2">
    <source>
        <dbReference type="PROSITE" id="PS51736"/>
    </source>
</evidence>
<evidence type="ECO:0000313" key="6">
    <source>
        <dbReference type="Proteomes" id="UP000053433"/>
    </source>
</evidence>
<feature type="domain" description="Resolvase/invertase-type recombinase catalytic" evidence="2">
    <location>
        <begin position="2"/>
        <end position="157"/>
    </location>
</feature>
<gene>
    <name evidence="4" type="ORF">ASJ35_04805</name>
    <name evidence="5" type="ORF">GMD52_01245</name>
</gene>
<accession>A0A0W7TTQ9</accession>
<dbReference type="GO" id="GO:0003677">
    <property type="term" value="F:DNA binding"/>
    <property type="evidence" value="ECO:0007669"/>
    <property type="project" value="InterPro"/>
</dbReference>
<evidence type="ECO:0000313" key="4">
    <source>
        <dbReference type="EMBL" id="KUE77212.1"/>
    </source>
</evidence>
<dbReference type="Gene3D" id="3.40.50.1390">
    <property type="entry name" value="Resolvase, N-terminal catalytic domain"/>
    <property type="match status" value="1"/>
</dbReference>
<comment type="caution">
    <text evidence="4">The sequence shown here is derived from an EMBL/GenBank/DDBJ whole genome shotgun (WGS) entry which is preliminary data.</text>
</comment>
<dbReference type="Pfam" id="PF07508">
    <property type="entry name" value="Recombinase"/>
    <property type="match status" value="1"/>
</dbReference>
<dbReference type="PROSITE" id="PS51737">
    <property type="entry name" value="RECOMBINASE_DNA_BIND"/>
    <property type="match status" value="1"/>
</dbReference>
<dbReference type="EMBL" id="LMUA01000004">
    <property type="protein sequence ID" value="KUE77212.1"/>
    <property type="molecule type" value="Genomic_DNA"/>
</dbReference>
<dbReference type="InterPro" id="IPR011109">
    <property type="entry name" value="DNA_bind_recombinase_dom"/>
</dbReference>
<proteinExistence type="predicted"/>
<dbReference type="RefSeq" id="WP_058722865.1">
    <property type="nucleotide sequence ID" value="NZ_JAXVED010000005.1"/>
</dbReference>
<dbReference type="PROSITE" id="PS51736">
    <property type="entry name" value="RECOMBINASES_3"/>
    <property type="match status" value="1"/>
</dbReference>
<organism evidence="4 6">
    <name type="scientific">Ruthenibacterium lactatiformans</name>
    <dbReference type="NCBI Taxonomy" id="1550024"/>
    <lineage>
        <taxon>Bacteria</taxon>
        <taxon>Bacillati</taxon>
        <taxon>Bacillota</taxon>
        <taxon>Clostridia</taxon>
        <taxon>Eubacteriales</taxon>
        <taxon>Oscillospiraceae</taxon>
        <taxon>Ruthenibacterium</taxon>
    </lineage>
</organism>